<dbReference type="Proteomes" id="UP001066276">
    <property type="component" value="Chromosome 11"/>
</dbReference>
<protein>
    <submittedName>
        <fullName evidence="1">Uncharacterized protein</fullName>
    </submittedName>
</protein>
<gene>
    <name evidence="1" type="ORF">NDU88_006345</name>
</gene>
<sequence>MHSARRGYYCSWFWEEEGIRCDVFMSGSLAIIIPILSGAADQTAIDRSPQTRSTLGSAVFGCFEERERD</sequence>
<accession>A0AAV7LNU6</accession>
<evidence type="ECO:0000313" key="1">
    <source>
        <dbReference type="EMBL" id="KAJ1093240.1"/>
    </source>
</evidence>
<keyword evidence="2" id="KW-1185">Reference proteome</keyword>
<comment type="caution">
    <text evidence="1">The sequence shown here is derived from an EMBL/GenBank/DDBJ whole genome shotgun (WGS) entry which is preliminary data.</text>
</comment>
<reference evidence="1" key="1">
    <citation type="journal article" date="2022" name="bioRxiv">
        <title>Sequencing and chromosome-scale assembly of the giantPleurodeles waltlgenome.</title>
        <authorList>
            <person name="Brown T."/>
            <person name="Elewa A."/>
            <person name="Iarovenko S."/>
            <person name="Subramanian E."/>
            <person name="Araus A.J."/>
            <person name="Petzold A."/>
            <person name="Susuki M."/>
            <person name="Suzuki K.-i.T."/>
            <person name="Hayashi T."/>
            <person name="Toyoda A."/>
            <person name="Oliveira C."/>
            <person name="Osipova E."/>
            <person name="Leigh N.D."/>
            <person name="Simon A."/>
            <person name="Yun M.H."/>
        </authorList>
    </citation>
    <scope>NUCLEOTIDE SEQUENCE</scope>
    <source>
        <strain evidence="1">20211129_DDA</strain>
        <tissue evidence="1">Liver</tissue>
    </source>
</reference>
<dbReference type="AlphaFoldDB" id="A0AAV7LNU6"/>
<proteinExistence type="predicted"/>
<organism evidence="1 2">
    <name type="scientific">Pleurodeles waltl</name>
    <name type="common">Iberian ribbed newt</name>
    <dbReference type="NCBI Taxonomy" id="8319"/>
    <lineage>
        <taxon>Eukaryota</taxon>
        <taxon>Metazoa</taxon>
        <taxon>Chordata</taxon>
        <taxon>Craniata</taxon>
        <taxon>Vertebrata</taxon>
        <taxon>Euteleostomi</taxon>
        <taxon>Amphibia</taxon>
        <taxon>Batrachia</taxon>
        <taxon>Caudata</taxon>
        <taxon>Salamandroidea</taxon>
        <taxon>Salamandridae</taxon>
        <taxon>Pleurodelinae</taxon>
        <taxon>Pleurodeles</taxon>
    </lineage>
</organism>
<evidence type="ECO:0000313" key="2">
    <source>
        <dbReference type="Proteomes" id="UP001066276"/>
    </source>
</evidence>
<name>A0AAV7LNU6_PLEWA</name>
<dbReference type="EMBL" id="JANPWB010000015">
    <property type="protein sequence ID" value="KAJ1093240.1"/>
    <property type="molecule type" value="Genomic_DNA"/>
</dbReference>